<dbReference type="EMBL" id="BJVJ01000058">
    <property type="protein sequence ID" value="GEL25594.1"/>
    <property type="molecule type" value="Genomic_DNA"/>
</dbReference>
<dbReference type="OrthoDB" id="120660at2"/>
<keyword evidence="4" id="KW-1185">Reference proteome</keyword>
<dbReference type="Proteomes" id="UP000321685">
    <property type="component" value="Unassembled WGS sequence"/>
</dbReference>
<feature type="chain" id="PRO_5022123048" description="DUF3558 domain-containing protein" evidence="2">
    <location>
        <begin position="23"/>
        <end position="183"/>
    </location>
</feature>
<feature type="region of interest" description="Disordered" evidence="1">
    <location>
        <begin position="27"/>
        <end position="46"/>
    </location>
</feature>
<protein>
    <recommendedName>
        <fullName evidence="5">DUF3558 domain-containing protein</fullName>
    </recommendedName>
</protein>
<keyword evidence="2" id="KW-0732">Signal</keyword>
<dbReference type="InterPro" id="IPR024520">
    <property type="entry name" value="DUF3558"/>
</dbReference>
<accession>A0A511DP65</accession>
<dbReference type="AlphaFoldDB" id="A0A511DP65"/>
<dbReference type="PROSITE" id="PS51257">
    <property type="entry name" value="PROKAR_LIPOPROTEIN"/>
    <property type="match status" value="1"/>
</dbReference>
<evidence type="ECO:0000256" key="1">
    <source>
        <dbReference type="SAM" id="MobiDB-lite"/>
    </source>
</evidence>
<name>A0A511DP65_9PSEU</name>
<evidence type="ECO:0000256" key="2">
    <source>
        <dbReference type="SAM" id="SignalP"/>
    </source>
</evidence>
<reference evidence="3 4" key="1">
    <citation type="submission" date="2019-07" db="EMBL/GenBank/DDBJ databases">
        <title>Whole genome shotgun sequence of Pseudonocardia sulfidoxydans NBRC 16205.</title>
        <authorList>
            <person name="Hosoyama A."/>
            <person name="Uohara A."/>
            <person name="Ohji S."/>
            <person name="Ichikawa N."/>
        </authorList>
    </citation>
    <scope>NUCLEOTIDE SEQUENCE [LARGE SCALE GENOMIC DNA]</scope>
    <source>
        <strain evidence="3 4">NBRC 16205</strain>
    </source>
</reference>
<evidence type="ECO:0000313" key="3">
    <source>
        <dbReference type="EMBL" id="GEL25594.1"/>
    </source>
</evidence>
<proteinExistence type="predicted"/>
<evidence type="ECO:0008006" key="5">
    <source>
        <dbReference type="Google" id="ProtNLM"/>
    </source>
</evidence>
<dbReference type="Pfam" id="PF12079">
    <property type="entry name" value="DUF3558"/>
    <property type="match status" value="1"/>
</dbReference>
<comment type="caution">
    <text evidence="3">The sequence shown here is derived from an EMBL/GenBank/DDBJ whole genome shotgun (WGS) entry which is preliminary data.</text>
</comment>
<feature type="signal peptide" evidence="2">
    <location>
        <begin position="1"/>
        <end position="22"/>
    </location>
</feature>
<gene>
    <name evidence="3" type="ORF">PSU4_45480</name>
</gene>
<dbReference type="RefSeq" id="WP_147112089.1">
    <property type="nucleotide sequence ID" value="NZ_BJVJ01000058.1"/>
</dbReference>
<organism evidence="3 4">
    <name type="scientific">Pseudonocardia sulfidoxydans NBRC 16205</name>
    <dbReference type="NCBI Taxonomy" id="1223511"/>
    <lineage>
        <taxon>Bacteria</taxon>
        <taxon>Bacillati</taxon>
        <taxon>Actinomycetota</taxon>
        <taxon>Actinomycetes</taxon>
        <taxon>Pseudonocardiales</taxon>
        <taxon>Pseudonocardiaceae</taxon>
        <taxon>Pseudonocardia</taxon>
    </lineage>
</organism>
<sequence length="183" mass="19764">MKAVTAVVVVLFGLLLAGCASEERDQPSVVGASEQARSPRLVPGESDPCGLLDEFQRDHLGLRDGKRVEDVQLKGADFCGWQAREFNGGTYQGAVLPNNHTLANIRRGYELPQDYTVAGRPAVSGSIGGLSGELSCYVFAELPDGRLADASFWAARDEGMTHTIACERATRVLERIVETVQSR</sequence>
<evidence type="ECO:0000313" key="4">
    <source>
        <dbReference type="Proteomes" id="UP000321685"/>
    </source>
</evidence>